<dbReference type="InterPro" id="IPR036249">
    <property type="entry name" value="Thioredoxin-like_sf"/>
</dbReference>
<dbReference type="EMBL" id="JAFFZE010000004">
    <property type="protein sequence ID" value="MCT2582217.1"/>
    <property type="molecule type" value="Genomic_DNA"/>
</dbReference>
<protein>
    <recommendedName>
        <fullName evidence="3">Thioredoxin domain-containing protein</fullName>
    </recommendedName>
</protein>
<gene>
    <name evidence="1" type="ORF">JT362_03645</name>
</gene>
<evidence type="ECO:0008006" key="3">
    <source>
        <dbReference type="Google" id="ProtNLM"/>
    </source>
</evidence>
<sequence length="161" mass="16501">MSFTTSALIVTWVALLLLAFVVAGLVRQVHALSAGTGARPVAAGLRTGDRADLDALPADAPAVLLFLRATCHTCVEALAETVEVVTGRLPVLALYEGPAPETPPEVVALGDRAHLFATYGALATPFAVLVGQDGRITAAAPVGSRAAVRELLAPVSVMEVP</sequence>
<accession>A0ABT2J2Z1</accession>
<proteinExistence type="predicted"/>
<reference evidence="1 2" key="1">
    <citation type="submission" date="2021-02" db="EMBL/GenBank/DDBJ databases">
        <title>Actinophytocola xerophila sp. nov., isolated from soil of cotton cropping field.</title>
        <authorList>
            <person name="Huang R."/>
            <person name="Chen X."/>
            <person name="Ge X."/>
            <person name="Liu W."/>
        </authorList>
    </citation>
    <scope>NUCLEOTIDE SEQUENCE [LARGE SCALE GENOMIC DNA]</scope>
    <source>
        <strain evidence="1 2">S1-96</strain>
    </source>
</reference>
<name>A0ABT2J2Z1_9PSEU</name>
<evidence type="ECO:0000313" key="2">
    <source>
        <dbReference type="Proteomes" id="UP001156441"/>
    </source>
</evidence>
<dbReference type="Proteomes" id="UP001156441">
    <property type="component" value="Unassembled WGS sequence"/>
</dbReference>
<dbReference type="RefSeq" id="WP_260189565.1">
    <property type="nucleotide sequence ID" value="NZ_JAFFZE010000004.1"/>
</dbReference>
<organism evidence="1 2">
    <name type="scientific">Actinophytocola gossypii</name>
    <dbReference type="NCBI Taxonomy" id="2812003"/>
    <lineage>
        <taxon>Bacteria</taxon>
        <taxon>Bacillati</taxon>
        <taxon>Actinomycetota</taxon>
        <taxon>Actinomycetes</taxon>
        <taxon>Pseudonocardiales</taxon>
        <taxon>Pseudonocardiaceae</taxon>
    </lineage>
</organism>
<dbReference type="SUPFAM" id="SSF52833">
    <property type="entry name" value="Thioredoxin-like"/>
    <property type="match status" value="1"/>
</dbReference>
<keyword evidence="2" id="KW-1185">Reference proteome</keyword>
<evidence type="ECO:0000313" key="1">
    <source>
        <dbReference type="EMBL" id="MCT2582217.1"/>
    </source>
</evidence>
<comment type="caution">
    <text evidence="1">The sequence shown here is derived from an EMBL/GenBank/DDBJ whole genome shotgun (WGS) entry which is preliminary data.</text>
</comment>